<evidence type="ECO:0000313" key="3">
    <source>
        <dbReference type="Proteomes" id="UP001487296"/>
    </source>
</evidence>
<dbReference type="EMBL" id="JBBNFP010000069">
    <property type="protein sequence ID" value="MEQ2487694.1"/>
    <property type="molecule type" value="Genomic_DNA"/>
</dbReference>
<dbReference type="RefSeq" id="WP_215760770.1">
    <property type="nucleotide sequence ID" value="NZ_JAHKBE010000072.1"/>
</dbReference>
<dbReference type="Proteomes" id="UP001487296">
    <property type="component" value="Unassembled WGS sequence"/>
</dbReference>
<dbReference type="Pfam" id="PF04397">
    <property type="entry name" value="LytTR"/>
    <property type="match status" value="1"/>
</dbReference>
<proteinExistence type="predicted"/>
<evidence type="ECO:0000313" key="2">
    <source>
        <dbReference type="EMBL" id="MEQ2487694.1"/>
    </source>
</evidence>
<protein>
    <submittedName>
        <fullName evidence="2">LytTR family DNA-binding domain-containing protein</fullName>
    </submittedName>
</protein>
<keyword evidence="3" id="KW-1185">Reference proteome</keyword>
<sequence>MKFIYFNSRDELIRLPINSIVYFESDGNYTNVVTINKLRSTIGMNLGDMEKALASQLGPVSTIFIRIGKRYIVNRNFIYKFNIQKQMLVLSDLMHFAFQLSISKEALKNMKQLLMESKNNNK</sequence>
<dbReference type="Gene3D" id="2.40.50.1020">
    <property type="entry name" value="LytTr DNA-binding domain"/>
    <property type="match status" value="1"/>
</dbReference>
<dbReference type="SMART" id="SM00850">
    <property type="entry name" value="LytTR"/>
    <property type="match status" value="1"/>
</dbReference>
<evidence type="ECO:0000259" key="1">
    <source>
        <dbReference type="SMART" id="SM00850"/>
    </source>
</evidence>
<gene>
    <name evidence="2" type="ORF">AAAT34_11665</name>
</gene>
<feature type="domain" description="HTH LytTR-type" evidence="1">
    <location>
        <begin position="10"/>
        <end position="115"/>
    </location>
</feature>
<dbReference type="GO" id="GO:0003677">
    <property type="term" value="F:DNA binding"/>
    <property type="evidence" value="ECO:0007669"/>
    <property type="project" value="UniProtKB-KW"/>
</dbReference>
<reference evidence="2 3" key="1">
    <citation type="submission" date="2024-04" db="EMBL/GenBank/DDBJ databases">
        <title>Human intestinal bacterial collection.</title>
        <authorList>
            <person name="Pauvert C."/>
            <person name="Hitch T.C.A."/>
            <person name="Clavel T."/>
        </authorList>
    </citation>
    <scope>NUCLEOTIDE SEQUENCE [LARGE SCALE GENOMIC DNA]</scope>
    <source>
        <strain evidence="2 3">CLA-AA-H145</strain>
    </source>
</reference>
<dbReference type="InterPro" id="IPR007492">
    <property type="entry name" value="LytTR_DNA-bd_dom"/>
</dbReference>
<accession>A0ABV1FTF8</accession>
<name>A0ABV1FTF8_9BACT</name>
<keyword evidence="2" id="KW-0238">DNA-binding</keyword>
<organism evidence="2 3">
    <name type="scientific">Hallella faecis</name>
    <dbReference type="NCBI Taxonomy" id="2841596"/>
    <lineage>
        <taxon>Bacteria</taxon>
        <taxon>Pseudomonadati</taxon>
        <taxon>Bacteroidota</taxon>
        <taxon>Bacteroidia</taxon>
        <taxon>Bacteroidales</taxon>
        <taxon>Prevotellaceae</taxon>
        <taxon>Hallella</taxon>
    </lineage>
</organism>
<comment type="caution">
    <text evidence="2">The sequence shown here is derived from an EMBL/GenBank/DDBJ whole genome shotgun (WGS) entry which is preliminary data.</text>
</comment>